<dbReference type="InterPro" id="IPR001155">
    <property type="entry name" value="OxRdtase_FMN_N"/>
</dbReference>
<reference evidence="2 3" key="1">
    <citation type="submission" date="2021-05" db="EMBL/GenBank/DDBJ databases">
        <title>A Polyphasic approach of four new species of the genus Ohtaekwangia: Ohtaekwangia histidinii sp. nov., Ohtaekwangia cretensis sp. nov., Ohtaekwangia indiensis sp. nov., Ohtaekwangia reichenbachii sp. nov. from diverse environment.</title>
        <authorList>
            <person name="Octaviana S."/>
        </authorList>
    </citation>
    <scope>NUCLEOTIDE SEQUENCE [LARGE SCALE GENOMIC DNA]</scope>
    <source>
        <strain evidence="2 3">PWU20</strain>
    </source>
</reference>
<dbReference type="PANTHER" id="PTHR22893:SF91">
    <property type="entry name" value="NADPH DEHYDROGENASE 2-RELATED"/>
    <property type="match status" value="1"/>
</dbReference>
<gene>
    <name evidence="2" type="ORF">KK060_18385</name>
</gene>
<name>A0ABS5VV05_9BACT</name>
<dbReference type="InterPro" id="IPR045247">
    <property type="entry name" value="Oye-like"/>
</dbReference>
<feature type="domain" description="NADH:flavin oxidoreductase/NADH oxidase N-terminal" evidence="1">
    <location>
        <begin position="7"/>
        <end position="335"/>
    </location>
</feature>
<keyword evidence="3" id="KW-1185">Reference proteome</keyword>
<sequence>MKLLEQAQLGKLKLKNSMAMSAMTRSRADINGVVGDMHVKYYTQRISAGLIFTEAINISEGAIGSPLTPGIFTDEQIEAWKKVTQAVHDKGGIIIAQLWHTGRVGHSIDRKGVLPVAPSAVAISGSQHYTSQGMKDYETPRVLTLEEIKQIIKDYGQAAKNAMKAGFDGVELHSANGYLPNQFLADNANKRTDEYGGSIQNKARFVLEVMQALISEVGGDKVGIKLSPFHPYGDILFDNPVDTYTYLIRELNKMDFAYVELMKRSPMFPVQHYPQDDEIELFGKQIRHSVIANSGYDKVSGEAELKKGIAKVISFGTLFLANPDLPQRFEKDAALNTPDRATMFGGGAQGYIDYPFLGA</sequence>
<dbReference type="Proteomes" id="UP000772618">
    <property type="component" value="Unassembled WGS sequence"/>
</dbReference>
<dbReference type="EMBL" id="JAHESD010000051">
    <property type="protein sequence ID" value="MBT1705268.1"/>
    <property type="molecule type" value="Genomic_DNA"/>
</dbReference>
<dbReference type="InterPro" id="IPR013785">
    <property type="entry name" value="Aldolase_TIM"/>
</dbReference>
<dbReference type="PANTHER" id="PTHR22893">
    <property type="entry name" value="NADH OXIDOREDUCTASE-RELATED"/>
    <property type="match status" value="1"/>
</dbReference>
<dbReference type="SUPFAM" id="SSF51395">
    <property type="entry name" value="FMN-linked oxidoreductases"/>
    <property type="match status" value="1"/>
</dbReference>
<protein>
    <submittedName>
        <fullName evidence="2">Alkene reductase</fullName>
    </submittedName>
</protein>
<comment type="caution">
    <text evidence="2">The sequence shown here is derived from an EMBL/GenBank/DDBJ whole genome shotgun (WGS) entry which is preliminary data.</text>
</comment>
<dbReference type="RefSeq" id="WP_254155223.1">
    <property type="nucleotide sequence ID" value="NZ_JAHESD010000051.1"/>
</dbReference>
<accession>A0ABS5VV05</accession>
<dbReference type="CDD" id="cd02933">
    <property type="entry name" value="OYE_like_FMN"/>
    <property type="match status" value="1"/>
</dbReference>
<evidence type="ECO:0000259" key="1">
    <source>
        <dbReference type="Pfam" id="PF00724"/>
    </source>
</evidence>
<organism evidence="2 3">
    <name type="scientific">Chryseosolibacter indicus</name>
    <dbReference type="NCBI Taxonomy" id="2782351"/>
    <lineage>
        <taxon>Bacteria</taxon>
        <taxon>Pseudomonadati</taxon>
        <taxon>Bacteroidota</taxon>
        <taxon>Cytophagia</taxon>
        <taxon>Cytophagales</taxon>
        <taxon>Chryseotaleaceae</taxon>
        <taxon>Chryseosolibacter</taxon>
    </lineage>
</organism>
<dbReference type="Pfam" id="PF00724">
    <property type="entry name" value="Oxidored_FMN"/>
    <property type="match status" value="1"/>
</dbReference>
<evidence type="ECO:0000313" key="3">
    <source>
        <dbReference type="Proteomes" id="UP000772618"/>
    </source>
</evidence>
<dbReference type="Gene3D" id="3.20.20.70">
    <property type="entry name" value="Aldolase class I"/>
    <property type="match status" value="1"/>
</dbReference>
<proteinExistence type="predicted"/>
<evidence type="ECO:0000313" key="2">
    <source>
        <dbReference type="EMBL" id="MBT1705268.1"/>
    </source>
</evidence>